<accession>L1Q6I5</accession>
<proteinExistence type="predicted"/>
<dbReference type="Proteomes" id="UP000010420">
    <property type="component" value="Unassembled WGS sequence"/>
</dbReference>
<gene>
    <name evidence="1" type="ORF">HMPREF0216_03007</name>
</gene>
<dbReference type="HOGENOM" id="CLU_3307327_0_0_9"/>
<reference evidence="1 2" key="1">
    <citation type="submission" date="2012-05" db="EMBL/GenBank/DDBJ databases">
        <authorList>
            <person name="Weinstock G."/>
            <person name="Sodergren E."/>
            <person name="Lobos E.A."/>
            <person name="Fulton L."/>
            <person name="Fulton R."/>
            <person name="Courtney L."/>
            <person name="Fronick C."/>
            <person name="O'Laughlin M."/>
            <person name="Godfrey J."/>
            <person name="Wilson R.M."/>
            <person name="Miner T."/>
            <person name="Farmer C."/>
            <person name="Delehaunty K."/>
            <person name="Cordes M."/>
            <person name="Minx P."/>
            <person name="Tomlinson C."/>
            <person name="Chen J."/>
            <person name="Wollam A."/>
            <person name="Pepin K.H."/>
            <person name="Bhonagiri V."/>
            <person name="Zhang X."/>
            <person name="Suruliraj S."/>
            <person name="Warren W."/>
            <person name="Mitreva M."/>
            <person name="Mardis E.R."/>
            <person name="Wilson R.K."/>
        </authorList>
    </citation>
    <scope>NUCLEOTIDE SEQUENCE [LARGE SCALE GENOMIC DNA]</scope>
    <source>
        <strain evidence="1 2">DSM 1785</strain>
    </source>
</reference>
<protein>
    <submittedName>
        <fullName evidence="1">Uncharacterized protein</fullName>
    </submittedName>
</protein>
<organism evidence="1 2">
    <name type="scientific">Clostridium celatum DSM 1785</name>
    <dbReference type="NCBI Taxonomy" id="545697"/>
    <lineage>
        <taxon>Bacteria</taxon>
        <taxon>Bacillati</taxon>
        <taxon>Bacillota</taxon>
        <taxon>Clostridia</taxon>
        <taxon>Eubacteriales</taxon>
        <taxon>Clostridiaceae</taxon>
        <taxon>Clostridium</taxon>
    </lineage>
</organism>
<dbReference type="AlphaFoldDB" id="L1Q6I5"/>
<dbReference type="EMBL" id="AMEZ01000110">
    <property type="protein sequence ID" value="EKY23222.1"/>
    <property type="molecule type" value="Genomic_DNA"/>
</dbReference>
<sequence length="39" mass="4504">MKSGLLKLYSRVILRVSVKASSFLFNEVYKIRRVTDKGT</sequence>
<comment type="caution">
    <text evidence="1">The sequence shown here is derived from an EMBL/GenBank/DDBJ whole genome shotgun (WGS) entry which is preliminary data.</text>
</comment>
<evidence type="ECO:0000313" key="2">
    <source>
        <dbReference type="Proteomes" id="UP000010420"/>
    </source>
</evidence>
<evidence type="ECO:0000313" key="1">
    <source>
        <dbReference type="EMBL" id="EKY23222.1"/>
    </source>
</evidence>
<name>L1Q6I5_9CLOT</name>
<keyword evidence="2" id="KW-1185">Reference proteome</keyword>